<dbReference type="AlphaFoldDB" id="A0A392UC58"/>
<reference evidence="1 2" key="1">
    <citation type="journal article" date="2018" name="Front. Plant Sci.">
        <title>Red Clover (Trifolium pratense) and Zigzag Clover (T. medium) - A Picture of Genomic Similarities and Differences.</title>
        <authorList>
            <person name="Dluhosova J."/>
            <person name="Istvanek J."/>
            <person name="Nedelnik J."/>
            <person name="Repkova J."/>
        </authorList>
    </citation>
    <scope>NUCLEOTIDE SEQUENCE [LARGE SCALE GENOMIC DNA]</scope>
    <source>
        <strain evidence="2">cv. 10/8</strain>
        <tissue evidence="1">Leaf</tissue>
    </source>
</reference>
<accession>A0A392UC58</accession>
<evidence type="ECO:0000313" key="2">
    <source>
        <dbReference type="Proteomes" id="UP000265520"/>
    </source>
</evidence>
<dbReference type="EMBL" id="LXQA010766920">
    <property type="protein sequence ID" value="MCI70006.1"/>
    <property type="molecule type" value="Genomic_DNA"/>
</dbReference>
<comment type="caution">
    <text evidence="1">The sequence shown here is derived from an EMBL/GenBank/DDBJ whole genome shotgun (WGS) entry which is preliminary data.</text>
</comment>
<dbReference type="Proteomes" id="UP000265520">
    <property type="component" value="Unassembled WGS sequence"/>
</dbReference>
<feature type="non-terminal residue" evidence="1">
    <location>
        <position position="1"/>
    </location>
</feature>
<sequence>CGSPPQYYTYTTQPAVSATVVNVCAVVPALEKDCCAVVPTMEGCL</sequence>
<name>A0A392UC58_9FABA</name>
<proteinExistence type="predicted"/>
<evidence type="ECO:0000313" key="1">
    <source>
        <dbReference type="EMBL" id="MCI70006.1"/>
    </source>
</evidence>
<keyword evidence="2" id="KW-1185">Reference proteome</keyword>
<protein>
    <submittedName>
        <fullName evidence="1">Uncharacterized protein</fullName>
    </submittedName>
</protein>
<organism evidence="1 2">
    <name type="scientific">Trifolium medium</name>
    <dbReference type="NCBI Taxonomy" id="97028"/>
    <lineage>
        <taxon>Eukaryota</taxon>
        <taxon>Viridiplantae</taxon>
        <taxon>Streptophyta</taxon>
        <taxon>Embryophyta</taxon>
        <taxon>Tracheophyta</taxon>
        <taxon>Spermatophyta</taxon>
        <taxon>Magnoliopsida</taxon>
        <taxon>eudicotyledons</taxon>
        <taxon>Gunneridae</taxon>
        <taxon>Pentapetalae</taxon>
        <taxon>rosids</taxon>
        <taxon>fabids</taxon>
        <taxon>Fabales</taxon>
        <taxon>Fabaceae</taxon>
        <taxon>Papilionoideae</taxon>
        <taxon>50 kb inversion clade</taxon>
        <taxon>NPAAA clade</taxon>
        <taxon>Hologalegina</taxon>
        <taxon>IRL clade</taxon>
        <taxon>Trifolieae</taxon>
        <taxon>Trifolium</taxon>
    </lineage>
</organism>